<feature type="region of interest" description="Disordered" evidence="1">
    <location>
        <begin position="23"/>
        <end position="92"/>
    </location>
</feature>
<sequence>MKYSSTPRLLIAAALLATASLTACNTGNDTGDTNVERDSYKDNDSNDMQASSSASDSATAGLQRDTSNTPSNRKVYEDAADRKDRNNDGLAD</sequence>
<organism evidence="3 4">
    <name type="scientific">Hymenobacter volaticus</name>
    <dbReference type="NCBI Taxonomy" id="2932254"/>
    <lineage>
        <taxon>Bacteria</taxon>
        <taxon>Pseudomonadati</taxon>
        <taxon>Bacteroidota</taxon>
        <taxon>Cytophagia</taxon>
        <taxon>Cytophagales</taxon>
        <taxon>Hymenobacteraceae</taxon>
        <taxon>Hymenobacter</taxon>
    </lineage>
</organism>
<evidence type="ECO:0000256" key="2">
    <source>
        <dbReference type="SAM" id="SignalP"/>
    </source>
</evidence>
<dbReference type="EMBL" id="CP095061">
    <property type="protein sequence ID" value="UOQ65705.1"/>
    <property type="molecule type" value="Genomic_DNA"/>
</dbReference>
<feature type="compositionally biased region" description="Basic and acidic residues" evidence="1">
    <location>
        <begin position="34"/>
        <end position="44"/>
    </location>
</feature>
<evidence type="ECO:0000256" key="1">
    <source>
        <dbReference type="SAM" id="MobiDB-lite"/>
    </source>
</evidence>
<reference evidence="3" key="1">
    <citation type="submission" date="2022-04" db="EMBL/GenBank/DDBJ databases">
        <title>Hymenobacter sp. isolated from the air.</title>
        <authorList>
            <person name="Won M."/>
            <person name="Lee C.-M."/>
            <person name="Woen H.-Y."/>
            <person name="Kwon S.-W."/>
        </authorList>
    </citation>
    <scope>NUCLEOTIDE SEQUENCE</scope>
    <source>
        <strain evidence="3">5420S-77</strain>
    </source>
</reference>
<dbReference type="PROSITE" id="PS51257">
    <property type="entry name" value="PROKAR_LIPOPROTEIN"/>
    <property type="match status" value="1"/>
</dbReference>
<name>A0ABY4G4J7_9BACT</name>
<evidence type="ECO:0000313" key="4">
    <source>
        <dbReference type="Proteomes" id="UP000830401"/>
    </source>
</evidence>
<feature type="chain" id="PRO_5046525307" evidence="2">
    <location>
        <begin position="20"/>
        <end position="92"/>
    </location>
</feature>
<gene>
    <name evidence="3" type="ORF">MUN86_19565</name>
</gene>
<dbReference type="RefSeq" id="WP_245119685.1">
    <property type="nucleotide sequence ID" value="NZ_CP095061.1"/>
</dbReference>
<dbReference type="Proteomes" id="UP000830401">
    <property type="component" value="Chromosome"/>
</dbReference>
<accession>A0ABY4G4J7</accession>
<keyword evidence="2" id="KW-0732">Signal</keyword>
<evidence type="ECO:0000313" key="3">
    <source>
        <dbReference type="EMBL" id="UOQ65705.1"/>
    </source>
</evidence>
<feature type="compositionally biased region" description="Basic and acidic residues" evidence="1">
    <location>
        <begin position="74"/>
        <end position="92"/>
    </location>
</feature>
<feature type="compositionally biased region" description="Polar residues" evidence="1">
    <location>
        <begin position="24"/>
        <end position="33"/>
    </location>
</feature>
<feature type="compositionally biased region" description="Low complexity" evidence="1">
    <location>
        <begin position="46"/>
        <end position="60"/>
    </location>
</feature>
<feature type="signal peptide" evidence="2">
    <location>
        <begin position="1"/>
        <end position="19"/>
    </location>
</feature>
<keyword evidence="4" id="KW-1185">Reference proteome</keyword>
<proteinExistence type="predicted"/>
<protein>
    <submittedName>
        <fullName evidence="3">Uncharacterized protein</fullName>
    </submittedName>
</protein>